<sequence length="81" mass="9432">NIVKLGDALKGEEIEREEARQAMRALIDHIVVTPAEDRRGVALEVRGRLSEMMDFGHKKPPQAILRRLVWYRWLRGQDLNL</sequence>
<keyword evidence="2" id="KW-1185">Reference proteome</keyword>
<comment type="caution">
    <text evidence="1">The sequence shown here is derived from an EMBL/GenBank/DDBJ whole genome shotgun (WGS) entry which is preliminary data.</text>
</comment>
<protein>
    <submittedName>
        <fullName evidence="1">Uncharacterized protein</fullName>
    </submittedName>
</protein>
<dbReference type="EMBL" id="JBHRXP010000013">
    <property type="protein sequence ID" value="MFC3582201.1"/>
    <property type="molecule type" value="Genomic_DNA"/>
</dbReference>
<name>A0ABV7T0Q6_9SPHN</name>
<organism evidence="1 2">
    <name type="scientific">Sphingomonas hylomeconis</name>
    <dbReference type="NCBI Taxonomy" id="1395958"/>
    <lineage>
        <taxon>Bacteria</taxon>
        <taxon>Pseudomonadati</taxon>
        <taxon>Pseudomonadota</taxon>
        <taxon>Alphaproteobacteria</taxon>
        <taxon>Sphingomonadales</taxon>
        <taxon>Sphingomonadaceae</taxon>
        <taxon>Sphingomonas</taxon>
    </lineage>
</organism>
<accession>A0ABV7T0Q6</accession>
<gene>
    <name evidence="1" type="ORF">ACFONA_18680</name>
</gene>
<reference evidence="2" key="1">
    <citation type="journal article" date="2019" name="Int. J. Syst. Evol. Microbiol.">
        <title>The Global Catalogue of Microorganisms (GCM) 10K type strain sequencing project: providing services to taxonomists for standard genome sequencing and annotation.</title>
        <authorList>
            <consortium name="The Broad Institute Genomics Platform"/>
            <consortium name="The Broad Institute Genome Sequencing Center for Infectious Disease"/>
            <person name="Wu L."/>
            <person name="Ma J."/>
        </authorList>
    </citation>
    <scope>NUCLEOTIDE SEQUENCE [LARGE SCALE GENOMIC DNA]</scope>
    <source>
        <strain evidence="2">KCTC 42739</strain>
    </source>
</reference>
<dbReference type="RefSeq" id="WP_380817425.1">
    <property type="nucleotide sequence ID" value="NZ_JBHRXP010000013.1"/>
</dbReference>
<evidence type="ECO:0000313" key="1">
    <source>
        <dbReference type="EMBL" id="MFC3582201.1"/>
    </source>
</evidence>
<dbReference type="Proteomes" id="UP001595713">
    <property type="component" value="Unassembled WGS sequence"/>
</dbReference>
<evidence type="ECO:0000313" key="2">
    <source>
        <dbReference type="Proteomes" id="UP001595713"/>
    </source>
</evidence>
<feature type="non-terminal residue" evidence="1">
    <location>
        <position position="1"/>
    </location>
</feature>
<proteinExistence type="predicted"/>